<proteinExistence type="predicted"/>
<dbReference type="PANTHER" id="PTHR11012:SF6">
    <property type="entry name" value="CHK DOMAIN OV1-RELATED"/>
    <property type="match status" value="1"/>
</dbReference>
<dbReference type="InterPro" id="IPR015897">
    <property type="entry name" value="CHK_kinase-like"/>
</dbReference>
<dbReference type="AlphaFoldDB" id="A0A1I8M2I0"/>
<protein>
    <recommendedName>
        <fullName evidence="1">CHK kinase-like domain-containing protein</fullName>
    </recommendedName>
</protein>
<dbReference type="Pfam" id="PF02958">
    <property type="entry name" value="EcKL"/>
    <property type="match status" value="1"/>
</dbReference>
<dbReference type="OrthoDB" id="191037at2759"/>
<dbReference type="SMART" id="SM00587">
    <property type="entry name" value="CHK"/>
    <property type="match status" value="1"/>
</dbReference>
<accession>A0A1I8M2I0</accession>
<dbReference type="eggNOG" id="ENOG502RZD1">
    <property type="taxonomic scope" value="Eukaryota"/>
</dbReference>
<evidence type="ECO:0000259" key="1">
    <source>
        <dbReference type="SMART" id="SM00587"/>
    </source>
</evidence>
<reference evidence="2" key="1">
    <citation type="submission" date="2020-05" db="UniProtKB">
        <authorList>
            <consortium name="EnsemblMetazoa"/>
        </authorList>
    </citation>
    <scope>IDENTIFICATION</scope>
    <source>
        <strain evidence="2">Aabys</strain>
    </source>
</reference>
<gene>
    <name evidence="2" type="primary">101896288</name>
</gene>
<dbReference type="VEuPathDB" id="VectorBase:MDOA000587"/>
<dbReference type="STRING" id="7370.A0A1I8M2I0"/>
<evidence type="ECO:0000313" key="2">
    <source>
        <dbReference type="EnsemblMetazoa" id="MDOA000587-PA"/>
    </source>
</evidence>
<dbReference type="KEGG" id="mde:101896288"/>
<dbReference type="Gene3D" id="3.90.1200.10">
    <property type="match status" value="1"/>
</dbReference>
<dbReference type="InterPro" id="IPR011009">
    <property type="entry name" value="Kinase-like_dom_sf"/>
</dbReference>
<name>A0A1I8M2I0_MUSDO</name>
<dbReference type="RefSeq" id="XP_005183476.2">
    <property type="nucleotide sequence ID" value="XM_005183419.4"/>
</dbReference>
<dbReference type="SUPFAM" id="SSF56112">
    <property type="entry name" value="Protein kinase-like (PK-like)"/>
    <property type="match status" value="1"/>
</dbReference>
<dbReference type="EnsemblMetazoa" id="MDOA000587-RA">
    <property type="protein sequence ID" value="MDOA000587-PA"/>
    <property type="gene ID" value="MDOA000587"/>
</dbReference>
<sequence>MAEIPKWIQSEHFENLLRETVPNFKEIKTFRVRNALGPGENYVAIALKVEIEVLLTDDTLETQYYFLKVAHDTELYNTLMYKWNVFNKETEVYRVFIPEFEEMYREAGEEVRFGPQAYSLPVEQEYLLLEDISLRGFKNANRQNSLDMEHCKFALKKLAKWHAASAVRVEHKGPYNEIYLKGSLNPDGEPLIRSMSTAGIQNVLKVSQDFVDKDIYYESLKQMSVDFSDFLLRNVEYPNPNEFNVLNHGDFWCNNMMFQYDEANNIEDVYLVDYQMARYSSPGDDLIYFLFTSVQLQLKVAHFDELVKYYHDHLIENLKLLKYSKEMPSLADVHRMIMESRAYGTFAAFNIMPTALADPVDSATLDNLVNDSEHNAKVYQQERVKKHLELVLPWMYYKGFLDCK</sequence>
<dbReference type="InterPro" id="IPR004119">
    <property type="entry name" value="EcKL"/>
</dbReference>
<feature type="domain" description="CHK kinase-like" evidence="1">
    <location>
        <begin position="127"/>
        <end position="320"/>
    </location>
</feature>
<organism evidence="2">
    <name type="scientific">Musca domestica</name>
    <name type="common">House fly</name>
    <dbReference type="NCBI Taxonomy" id="7370"/>
    <lineage>
        <taxon>Eukaryota</taxon>
        <taxon>Metazoa</taxon>
        <taxon>Ecdysozoa</taxon>
        <taxon>Arthropoda</taxon>
        <taxon>Hexapoda</taxon>
        <taxon>Insecta</taxon>
        <taxon>Pterygota</taxon>
        <taxon>Neoptera</taxon>
        <taxon>Endopterygota</taxon>
        <taxon>Diptera</taxon>
        <taxon>Brachycera</taxon>
        <taxon>Muscomorpha</taxon>
        <taxon>Muscoidea</taxon>
        <taxon>Muscidae</taxon>
        <taxon>Musca</taxon>
    </lineage>
</organism>
<dbReference type="PANTHER" id="PTHR11012">
    <property type="entry name" value="PROTEIN KINASE-LIKE DOMAIN-CONTAINING"/>
    <property type="match status" value="1"/>
</dbReference>
<dbReference type="VEuPathDB" id="VectorBase:MDOMA2_003934"/>